<dbReference type="InterPro" id="IPR051203">
    <property type="entry name" value="Polysaccharide_Synthase-Rel"/>
</dbReference>
<dbReference type="CDD" id="cd05237">
    <property type="entry name" value="UDP_invert_4-6DH_SDR_e"/>
    <property type="match status" value="1"/>
</dbReference>
<dbReference type="OrthoDB" id="9803111at2"/>
<feature type="transmembrane region" description="Helical" evidence="2">
    <location>
        <begin position="43"/>
        <end position="64"/>
    </location>
</feature>
<keyword evidence="2" id="KW-1133">Transmembrane helix</keyword>
<dbReference type="Proteomes" id="UP000195043">
    <property type="component" value="Unassembled WGS sequence"/>
</dbReference>
<dbReference type="Pfam" id="PF02719">
    <property type="entry name" value="Polysacc_synt_2"/>
    <property type="match status" value="1"/>
</dbReference>
<dbReference type="EMBL" id="NGKU01000001">
    <property type="protein sequence ID" value="OTN75853.1"/>
    <property type="molecule type" value="Genomic_DNA"/>
</dbReference>
<dbReference type="PANTHER" id="PTHR43318:SF1">
    <property type="entry name" value="POLYSACCHARIDE BIOSYNTHESIS PROTEIN EPSC-RELATED"/>
    <property type="match status" value="1"/>
</dbReference>
<evidence type="ECO:0000313" key="4">
    <source>
        <dbReference type="EMBL" id="OTN75853.1"/>
    </source>
</evidence>
<dbReference type="Gene3D" id="3.40.50.720">
    <property type="entry name" value="NAD(P)-binding Rossmann-like Domain"/>
    <property type="match status" value="2"/>
</dbReference>
<keyword evidence="5" id="KW-1185">Reference proteome</keyword>
<feature type="transmembrane region" description="Helical" evidence="2">
    <location>
        <begin position="12"/>
        <end position="31"/>
    </location>
</feature>
<keyword evidence="2" id="KW-0472">Membrane</keyword>
<protein>
    <recommendedName>
        <fullName evidence="3">Polysaccharide biosynthesis protein CapD-like domain-containing protein</fullName>
    </recommendedName>
</protein>
<comment type="caution">
    <text evidence="4">The sequence shown here is derived from an EMBL/GenBank/DDBJ whole genome shotgun (WGS) entry which is preliminary data.</text>
</comment>
<accession>A0A242A5G6</accession>
<dbReference type="PANTHER" id="PTHR43318">
    <property type="entry name" value="UDP-N-ACETYLGLUCOSAMINE 4,6-DEHYDRATASE"/>
    <property type="match status" value="1"/>
</dbReference>
<dbReference type="RefSeq" id="WP_086273871.1">
    <property type="nucleotide sequence ID" value="NZ_NGKU01000001.1"/>
</dbReference>
<feature type="transmembrane region" description="Helical" evidence="2">
    <location>
        <begin position="76"/>
        <end position="97"/>
    </location>
</feature>
<dbReference type="InterPro" id="IPR003869">
    <property type="entry name" value="Polysac_CapD-like"/>
</dbReference>
<evidence type="ECO:0000256" key="2">
    <source>
        <dbReference type="SAM" id="Phobius"/>
    </source>
</evidence>
<dbReference type="InterPro" id="IPR036291">
    <property type="entry name" value="NAD(P)-bd_dom_sf"/>
</dbReference>
<feature type="transmembrane region" description="Helical" evidence="2">
    <location>
        <begin position="103"/>
        <end position="124"/>
    </location>
</feature>
<evidence type="ECO:0000256" key="1">
    <source>
        <dbReference type="ARBA" id="ARBA00007430"/>
    </source>
</evidence>
<gene>
    <name evidence="4" type="ORF">A5886_000929</name>
</gene>
<dbReference type="Pfam" id="PF13727">
    <property type="entry name" value="CoA_binding_3"/>
    <property type="match status" value="1"/>
</dbReference>
<organism evidence="4 5">
    <name type="scientific">Candidatus Enterococcus testudinis</name>
    <dbReference type="NCBI Taxonomy" id="1834191"/>
    <lineage>
        <taxon>Bacteria</taxon>
        <taxon>Bacillati</taxon>
        <taxon>Bacillota</taxon>
        <taxon>Bacilli</taxon>
        <taxon>Lactobacillales</taxon>
        <taxon>Enterococcaceae</taxon>
        <taxon>Enterococcus</taxon>
    </lineage>
</organism>
<sequence length="605" mass="68332">MFDLTRRKKVATLILIDSLLIVIANMASFYFMKPFVAIPLNFMRLSIILSIIFYLFFGFIFRVFSRINRYTNLSEMIAIFMALTLSSILSIVAFFFSRENYSLRMTIFTYFLSIFFIISSRLIWRLYVEKKNSRYVTSEHIKNTLIVGAGEGGRILYNSFLGSKTASEINVIGFVDDDPNKKNTYLSGKKVFGNISQLPELIEKYDIKMITIAIPSLSRKKLREIFEAIEPLHVKVNTMPSMEEMASGKISMSRLKKIDVVDLLGRDEVQLDIDSIKDQITDKTILVTGAGGSIGSEICRQVIEFNPRRLILVGHGENSIYLIDRELRNKFKLSTTEIVPVIADVQDRDKIFEIMTTYRPDIVYHAAAHKHVPLMEYNPREAVKNNIFGSKNVAEAAKSAQVKNFVMVSTDKANNPPNVMGATKRIAEMIVTGLNEDGCTKFSAVRFGNVLGSRGSVIPVFREQIAKGGPITVTDFRMTRYFMTIPEASRLVIQSGALAKGGEIFILDMSEPVKIVDLAKNMIRLSGYSEDEIEIVETGIRPGEKLYEELLLDKERNDEAVFEKIFVGNIKGYAINEVMEVVENLPRDEKQLAKAVVSFANASNK</sequence>
<evidence type="ECO:0000259" key="3">
    <source>
        <dbReference type="Pfam" id="PF02719"/>
    </source>
</evidence>
<feature type="domain" description="Polysaccharide biosynthesis protein CapD-like" evidence="3">
    <location>
        <begin position="285"/>
        <end position="567"/>
    </location>
</feature>
<keyword evidence="2" id="KW-0812">Transmembrane</keyword>
<dbReference type="SUPFAM" id="SSF51735">
    <property type="entry name" value="NAD(P)-binding Rossmann-fold domains"/>
    <property type="match status" value="2"/>
</dbReference>
<evidence type="ECO:0000313" key="5">
    <source>
        <dbReference type="Proteomes" id="UP000195043"/>
    </source>
</evidence>
<dbReference type="STRING" id="1834191.A5886_000929"/>
<reference evidence="4 5" key="1">
    <citation type="submission" date="2017-05" db="EMBL/GenBank/DDBJ databases">
        <title>The Genome Sequence of Enterococcus sp. 8G7_MSG3316.</title>
        <authorList>
            <consortium name="The Broad Institute Genomics Platform"/>
            <consortium name="The Broad Institute Genomic Center for Infectious Diseases"/>
            <person name="Earl A."/>
            <person name="Manson A."/>
            <person name="Schwartman J."/>
            <person name="Gilmore M."/>
            <person name="Abouelleil A."/>
            <person name="Cao P."/>
            <person name="Chapman S."/>
            <person name="Cusick C."/>
            <person name="Shea T."/>
            <person name="Young S."/>
            <person name="Neafsey D."/>
            <person name="Nusbaum C."/>
            <person name="Birren B."/>
        </authorList>
    </citation>
    <scope>NUCLEOTIDE SEQUENCE [LARGE SCALE GENOMIC DNA]</scope>
    <source>
        <strain evidence="4 5">8G7_MSG3316</strain>
    </source>
</reference>
<name>A0A242A5G6_9ENTE</name>
<comment type="similarity">
    <text evidence="1">Belongs to the polysaccharide synthase family.</text>
</comment>
<proteinExistence type="inferred from homology"/>
<dbReference type="AlphaFoldDB" id="A0A242A5G6"/>